<protein>
    <submittedName>
        <fullName evidence="10">Tat pathway signal sequence</fullName>
    </submittedName>
</protein>
<accession>A0AA38RNM0</accession>
<evidence type="ECO:0000256" key="7">
    <source>
        <dbReference type="ARBA" id="ARBA00035112"/>
    </source>
</evidence>
<evidence type="ECO:0000313" key="10">
    <source>
        <dbReference type="EMBL" id="KAJ9152067.1"/>
    </source>
</evidence>
<dbReference type="EMBL" id="JANBVO010000005">
    <property type="protein sequence ID" value="KAJ9152067.1"/>
    <property type="molecule type" value="Genomic_DNA"/>
</dbReference>
<keyword evidence="2 9" id="KW-0812">Transmembrane</keyword>
<keyword evidence="4" id="KW-0843">Virulence</keyword>
<evidence type="ECO:0000256" key="3">
    <source>
        <dbReference type="ARBA" id="ARBA00022989"/>
    </source>
</evidence>
<comment type="caution">
    <text evidence="10">The sequence shown here is derived from an EMBL/GenBank/DDBJ whole genome shotgun (WGS) entry which is preliminary data.</text>
</comment>
<organism evidence="10 11">
    <name type="scientific">Pleurostoma richardsiae</name>
    <dbReference type="NCBI Taxonomy" id="41990"/>
    <lineage>
        <taxon>Eukaryota</taxon>
        <taxon>Fungi</taxon>
        <taxon>Dikarya</taxon>
        <taxon>Ascomycota</taxon>
        <taxon>Pezizomycotina</taxon>
        <taxon>Sordariomycetes</taxon>
        <taxon>Sordariomycetidae</taxon>
        <taxon>Calosphaeriales</taxon>
        <taxon>Pleurostomataceae</taxon>
        <taxon>Pleurostoma</taxon>
    </lineage>
</organism>
<evidence type="ECO:0000256" key="5">
    <source>
        <dbReference type="ARBA" id="ARBA00023136"/>
    </source>
</evidence>
<reference evidence="10" key="1">
    <citation type="submission" date="2022-07" db="EMBL/GenBank/DDBJ databases">
        <title>Fungi with potential for degradation of polypropylene.</title>
        <authorList>
            <person name="Gostincar C."/>
        </authorList>
    </citation>
    <scope>NUCLEOTIDE SEQUENCE</scope>
    <source>
        <strain evidence="10">EXF-13308</strain>
    </source>
</reference>
<evidence type="ECO:0000256" key="4">
    <source>
        <dbReference type="ARBA" id="ARBA00023026"/>
    </source>
</evidence>
<comment type="similarity">
    <text evidence="7">Belongs to the ustYa family.</text>
</comment>
<feature type="transmembrane region" description="Helical" evidence="9">
    <location>
        <begin position="45"/>
        <end position="65"/>
    </location>
</feature>
<name>A0AA38RNM0_9PEZI</name>
<keyword evidence="5 9" id="KW-0472">Membrane</keyword>
<dbReference type="InterPro" id="IPR021765">
    <property type="entry name" value="UstYa-like"/>
</dbReference>
<dbReference type="AlphaFoldDB" id="A0AA38RNM0"/>
<dbReference type="PANTHER" id="PTHR33365">
    <property type="entry name" value="YALI0B05434P"/>
    <property type="match status" value="1"/>
</dbReference>
<evidence type="ECO:0000256" key="2">
    <source>
        <dbReference type="ARBA" id="ARBA00022692"/>
    </source>
</evidence>
<dbReference type="PANTHER" id="PTHR33365:SF13">
    <property type="entry name" value="TAT PATHWAY SIGNAL SEQUENCE"/>
    <property type="match status" value="1"/>
</dbReference>
<evidence type="ECO:0000256" key="6">
    <source>
        <dbReference type="ARBA" id="ARBA00023180"/>
    </source>
</evidence>
<evidence type="ECO:0000256" key="9">
    <source>
        <dbReference type="SAM" id="Phobius"/>
    </source>
</evidence>
<dbReference type="Proteomes" id="UP001174694">
    <property type="component" value="Unassembled WGS sequence"/>
</dbReference>
<feature type="region of interest" description="Disordered" evidence="8">
    <location>
        <begin position="256"/>
        <end position="282"/>
    </location>
</feature>
<sequence length="282" mass="32257">MYNLGVRTAQRFLLLPPALEERHNDIVNESEDYERQWTGWRPNRVAFMILGSTVLSVMLWGWGYWQRRAFSDSSCTLRTSRNSPILADIDVGLSTIAFNGSFFSETIFRQAASPEVDAAWESLGVNYRAAIVPESQASVGGLTPRQVRVSKKYGGGYPANVEGMHHLHCLNLLRQALFFNYDYYKALGGGAFKNEDYVLQAHITHCLDTLRQQLMCVVDVGVLGQIWWDTTYPKAFPDFNTKHNCRDFDKVRKWAEEHQGPEHPPEDYLRPPRRDDVLEGIP</sequence>
<dbReference type="GO" id="GO:0016020">
    <property type="term" value="C:membrane"/>
    <property type="evidence" value="ECO:0007669"/>
    <property type="project" value="UniProtKB-SubCell"/>
</dbReference>
<comment type="subcellular location">
    <subcellularLocation>
        <location evidence="1">Membrane</location>
        <topology evidence="1">Single-pass membrane protein</topology>
    </subcellularLocation>
</comment>
<keyword evidence="3 9" id="KW-1133">Transmembrane helix</keyword>
<gene>
    <name evidence="10" type="ORF">NKR23_g2764</name>
</gene>
<evidence type="ECO:0000313" key="11">
    <source>
        <dbReference type="Proteomes" id="UP001174694"/>
    </source>
</evidence>
<proteinExistence type="inferred from homology"/>
<evidence type="ECO:0000256" key="8">
    <source>
        <dbReference type="SAM" id="MobiDB-lite"/>
    </source>
</evidence>
<keyword evidence="11" id="KW-1185">Reference proteome</keyword>
<evidence type="ECO:0000256" key="1">
    <source>
        <dbReference type="ARBA" id="ARBA00004167"/>
    </source>
</evidence>
<dbReference type="GO" id="GO:0043386">
    <property type="term" value="P:mycotoxin biosynthetic process"/>
    <property type="evidence" value="ECO:0007669"/>
    <property type="project" value="InterPro"/>
</dbReference>
<keyword evidence="6" id="KW-0325">Glycoprotein</keyword>
<dbReference type="Pfam" id="PF11807">
    <property type="entry name" value="UstYa"/>
    <property type="match status" value="1"/>
</dbReference>